<dbReference type="GO" id="GO:0008422">
    <property type="term" value="F:beta-glucosidase activity"/>
    <property type="evidence" value="ECO:0007669"/>
    <property type="project" value="TreeGrafter"/>
</dbReference>
<evidence type="ECO:0000313" key="8">
    <source>
        <dbReference type="EMBL" id="AAB69348.1"/>
    </source>
</evidence>
<dbReference type="PROSITE" id="PS51763">
    <property type="entry name" value="CBM10"/>
    <property type="match status" value="1"/>
</dbReference>
<dbReference type="Pfam" id="PF02013">
    <property type="entry name" value="CBM_10"/>
    <property type="match status" value="1"/>
</dbReference>
<protein>
    <submittedName>
        <fullName evidence="8">Cellulase</fullName>
    </submittedName>
</protein>
<dbReference type="InterPro" id="IPR009034">
    <property type="entry name" value="Dockerin_dom_fun_sf"/>
</dbReference>
<evidence type="ECO:0000259" key="7">
    <source>
        <dbReference type="PROSITE" id="PS51763"/>
    </source>
</evidence>
<sequence length="388" mass="43835">MKFGWNLGNTLDAQCIGTLNYSKDQTASETCWGNPKTTEDMFKVMIDNQFNVFRIPTTWSGHFADEDGHKIDEKWMKRVHEVVDYAYNNGAFVILNIHHETWNHAFSETLETAKVILADIWNQIAEEFKDYNERLIFEGLNEPRKNDTPVEWNGGDKEGWDAVNAMNEVFLKTIRASGGNNPKRHLMIPPYAAATQENSFKNFKYPGGDDKLIVSVHNYAPYNFALNNGDGAVETFDAQGKKDLDWSISLIKKTFTDKGIPVIMGEYGAMNRDNTEERAKWAEYYMEKVTAIGVPQVWWDNGIFEGTGERFGLLDRKNLKIVYPSIVAALQKGRGLEVEVKHAAEAVAEGCWATELGFECCSEGNTRVVATDENGKWGVENGNWCGIP</sequence>
<dbReference type="AlphaFoldDB" id="O13334"/>
<keyword evidence="2" id="KW-0732">Signal</keyword>
<dbReference type="GO" id="GO:0009251">
    <property type="term" value="P:glucan catabolic process"/>
    <property type="evidence" value="ECO:0007669"/>
    <property type="project" value="TreeGrafter"/>
</dbReference>
<dbReference type="GO" id="GO:0009986">
    <property type="term" value="C:cell surface"/>
    <property type="evidence" value="ECO:0007669"/>
    <property type="project" value="TreeGrafter"/>
</dbReference>
<dbReference type="InterPro" id="IPR001547">
    <property type="entry name" value="Glyco_hydro_5"/>
</dbReference>
<dbReference type="PANTHER" id="PTHR31297">
    <property type="entry name" value="GLUCAN ENDO-1,6-BETA-GLUCOSIDASE B"/>
    <property type="match status" value="1"/>
</dbReference>
<dbReference type="EMBL" id="AF015249">
    <property type="protein sequence ID" value="AAB69348.1"/>
    <property type="molecule type" value="mRNA"/>
</dbReference>
<gene>
    <name evidence="8" type="primary">celB2</name>
</gene>
<dbReference type="GO" id="GO:0005576">
    <property type="term" value="C:extracellular region"/>
    <property type="evidence" value="ECO:0007669"/>
    <property type="project" value="TreeGrafter"/>
</dbReference>
<dbReference type="PROSITE" id="PS00659">
    <property type="entry name" value="GLYCOSYL_HYDROL_F5"/>
    <property type="match status" value="1"/>
</dbReference>
<dbReference type="Gene3D" id="3.20.20.80">
    <property type="entry name" value="Glycosidases"/>
    <property type="match status" value="1"/>
</dbReference>
<dbReference type="CAZy" id="GH5">
    <property type="family name" value="Glycoside Hydrolase Family 5"/>
</dbReference>
<dbReference type="SUPFAM" id="SSF51445">
    <property type="entry name" value="(Trans)glycosidases"/>
    <property type="match status" value="1"/>
</dbReference>
<dbReference type="SMR" id="O13334"/>
<dbReference type="InterPro" id="IPR018087">
    <property type="entry name" value="Glyco_hydro_5_CS"/>
</dbReference>
<evidence type="ECO:0000256" key="2">
    <source>
        <dbReference type="ARBA" id="ARBA00022729"/>
    </source>
</evidence>
<evidence type="ECO:0000256" key="4">
    <source>
        <dbReference type="ARBA" id="ARBA00022801"/>
    </source>
</evidence>
<dbReference type="InterPro" id="IPR050386">
    <property type="entry name" value="Glycosyl_hydrolase_5"/>
</dbReference>
<keyword evidence="4 6" id="KW-0378">Hydrolase</keyword>
<reference evidence="8" key="1">
    <citation type="journal article" date="2000" name="Gene">
        <title>Isolation and analysis of two cellulase cDNAs from Orpinomyces joyonii.</title>
        <authorList>
            <person name="Qiu X."/>
            <person name="Selinger B."/>
            <person name="Yanke L."/>
            <person name="Cheng K."/>
        </authorList>
    </citation>
    <scope>NUCLEOTIDE SEQUENCE</scope>
    <source>
        <strain evidence="8">SG4</strain>
    </source>
</reference>
<dbReference type="SUPFAM" id="SSF64571">
    <property type="entry name" value="Cellulose docking domain, dockering"/>
    <property type="match status" value="1"/>
</dbReference>
<evidence type="ECO:0000256" key="5">
    <source>
        <dbReference type="ARBA" id="ARBA00023295"/>
    </source>
</evidence>
<dbReference type="Pfam" id="PF00150">
    <property type="entry name" value="Cellulase"/>
    <property type="match status" value="1"/>
</dbReference>
<evidence type="ECO:0000256" key="1">
    <source>
        <dbReference type="ARBA" id="ARBA00005641"/>
    </source>
</evidence>
<feature type="domain" description="CBM10" evidence="7">
    <location>
        <begin position="350"/>
        <end position="388"/>
    </location>
</feature>
<name>O13334_9FUNG</name>
<dbReference type="InterPro" id="IPR002883">
    <property type="entry name" value="CBM10/Dockerin_dom"/>
</dbReference>
<keyword evidence="3" id="KW-0677">Repeat</keyword>
<comment type="similarity">
    <text evidence="1 6">Belongs to the glycosyl hydrolase 5 (cellulase A) family.</text>
</comment>
<keyword evidence="5 6" id="KW-0326">Glycosidase</keyword>
<evidence type="ECO:0000256" key="3">
    <source>
        <dbReference type="ARBA" id="ARBA00022737"/>
    </source>
</evidence>
<accession>O13334</accession>
<proteinExistence type="evidence at transcript level"/>
<dbReference type="PANTHER" id="PTHR31297:SF17">
    <property type="entry name" value="ENDOGLUCANASE"/>
    <property type="match status" value="1"/>
</dbReference>
<dbReference type="InterPro" id="IPR017853">
    <property type="entry name" value="GH"/>
</dbReference>
<dbReference type="Gene3D" id="3.90.1220.10">
    <property type="entry name" value="Cellulose docking domain, dockering"/>
    <property type="match status" value="1"/>
</dbReference>
<evidence type="ECO:0000256" key="6">
    <source>
        <dbReference type="RuleBase" id="RU361153"/>
    </source>
</evidence>
<organism evidence="8">
    <name type="scientific">Orpinomyces joyonii</name>
    <dbReference type="NCBI Taxonomy" id="48250"/>
    <lineage>
        <taxon>Eukaryota</taxon>
        <taxon>Fungi</taxon>
        <taxon>Fungi incertae sedis</taxon>
        <taxon>Chytridiomycota</taxon>
        <taxon>Chytridiomycota incertae sedis</taxon>
        <taxon>Neocallimastigomycetes</taxon>
        <taxon>Neocallimastigales</taxon>
        <taxon>Neocallimastigaceae</taxon>
        <taxon>Orpinomyces</taxon>
    </lineage>
</organism>